<comment type="caution">
    <text evidence="3">The sequence shown here is derived from an EMBL/GenBank/DDBJ whole genome shotgun (WGS) entry which is preliminary data.</text>
</comment>
<gene>
    <name evidence="3" type="ORF">GCM10009039_05620</name>
</gene>
<reference evidence="3" key="2">
    <citation type="submission" date="2020-09" db="EMBL/GenBank/DDBJ databases">
        <authorList>
            <person name="Sun Q."/>
            <person name="Ohkuma M."/>
        </authorList>
    </citation>
    <scope>NUCLEOTIDE SEQUENCE</scope>
    <source>
        <strain evidence="3">JCM 19596</strain>
    </source>
</reference>
<dbReference type="Gene3D" id="3.40.30.10">
    <property type="entry name" value="Glutaredoxin"/>
    <property type="match status" value="1"/>
</dbReference>
<sequence length="530" mass="56893">MTDLLERSLVEWRPWGPEAFADAAAAEKPILLSVVTPWSEWCARMDEEAFGVPTLAGNIHESFIPVRVNADEQPMVRERHTTGGFPSTVFLTPSGEQISAVTYMDAEGLRSVLERVREVYDEKGDDAGRVPRALASNTPPQGAVTPDVERLLAGQLEDKFDEVNGGWGKNEKFPMPGTVEFALKRDRARATRTLDAIERHLRADDGGFYRFAHEPDWSDPQRERLLDTQAGVTRAFAHAYLATGEEAYRETAEAAIDYLTGTLWTGDFFAGSEVGEGVDDHGFADRNAVAADALLAYAAYTDDDVAARYAERTLDFLESLWDGEALTHFVTDAPRSVGRVDSPTGLLGDYAGATRAFAHAAQILDPAYAETAAALADAAIDSLSTESGAFKDGPTSAEGLLDRELHPVDDNAVLADALVDLAVLTGDESYRERAEDAIGAFAGAADRMGVQVAVYGTAASRVVARPLTIRVADAPGSDLHRAALRMADHEKIVVPDADGPTGTAAVETDAGERGRADDPESLARLVADSA</sequence>
<dbReference type="PANTHER" id="PTHR42899">
    <property type="entry name" value="SPERMATOGENESIS-ASSOCIATED PROTEIN 20"/>
    <property type="match status" value="1"/>
</dbReference>
<evidence type="ECO:0000313" key="4">
    <source>
        <dbReference type="Proteomes" id="UP000607197"/>
    </source>
</evidence>
<dbReference type="Pfam" id="PF03190">
    <property type="entry name" value="Thioredox_DsbH"/>
    <property type="match status" value="1"/>
</dbReference>
<dbReference type="AlphaFoldDB" id="A0A830F304"/>
<evidence type="ECO:0000313" key="3">
    <source>
        <dbReference type="EMBL" id="GGL50358.1"/>
    </source>
</evidence>
<dbReference type="PANTHER" id="PTHR42899:SF1">
    <property type="entry name" value="SPERMATOGENESIS-ASSOCIATED PROTEIN 20"/>
    <property type="match status" value="1"/>
</dbReference>
<evidence type="ECO:0000259" key="2">
    <source>
        <dbReference type="Pfam" id="PF03190"/>
    </source>
</evidence>
<feature type="region of interest" description="Disordered" evidence="1">
    <location>
        <begin position="494"/>
        <end position="530"/>
    </location>
</feature>
<dbReference type="EMBL" id="BMPG01000001">
    <property type="protein sequence ID" value="GGL50358.1"/>
    <property type="molecule type" value="Genomic_DNA"/>
</dbReference>
<accession>A0A830F304</accession>
<evidence type="ECO:0000256" key="1">
    <source>
        <dbReference type="SAM" id="MobiDB-lite"/>
    </source>
</evidence>
<organism evidence="3 4">
    <name type="scientific">Halocalculus aciditolerans</name>
    <dbReference type="NCBI Taxonomy" id="1383812"/>
    <lineage>
        <taxon>Archaea</taxon>
        <taxon>Methanobacteriati</taxon>
        <taxon>Methanobacteriota</taxon>
        <taxon>Stenosarchaea group</taxon>
        <taxon>Halobacteria</taxon>
        <taxon>Halobacteriales</taxon>
        <taxon>Halobacteriaceae</taxon>
        <taxon>Halocalculus</taxon>
    </lineage>
</organism>
<protein>
    <recommendedName>
        <fullName evidence="2">Spermatogenesis-associated protein 20-like TRX domain-containing protein</fullName>
    </recommendedName>
</protein>
<reference evidence="3" key="1">
    <citation type="journal article" date="2014" name="Int. J. Syst. Evol. Microbiol.">
        <title>Complete genome sequence of Corynebacterium casei LMG S-19264T (=DSM 44701T), isolated from a smear-ripened cheese.</title>
        <authorList>
            <consortium name="US DOE Joint Genome Institute (JGI-PGF)"/>
            <person name="Walter F."/>
            <person name="Albersmeier A."/>
            <person name="Kalinowski J."/>
            <person name="Ruckert C."/>
        </authorList>
    </citation>
    <scope>NUCLEOTIDE SEQUENCE</scope>
    <source>
        <strain evidence="3">JCM 19596</strain>
    </source>
</reference>
<dbReference type="InterPro" id="IPR012341">
    <property type="entry name" value="6hp_glycosidase-like_sf"/>
</dbReference>
<dbReference type="Gene3D" id="1.50.10.10">
    <property type="match status" value="1"/>
</dbReference>
<dbReference type="RefSeq" id="WP_188975621.1">
    <property type="nucleotide sequence ID" value="NZ_BMPG01000001.1"/>
</dbReference>
<dbReference type="InterPro" id="IPR036249">
    <property type="entry name" value="Thioredoxin-like_sf"/>
</dbReference>
<dbReference type="InterPro" id="IPR024705">
    <property type="entry name" value="Ssp411"/>
</dbReference>
<dbReference type="SUPFAM" id="SSF52833">
    <property type="entry name" value="Thioredoxin-like"/>
    <property type="match status" value="1"/>
</dbReference>
<proteinExistence type="predicted"/>
<dbReference type="SUPFAM" id="SSF48208">
    <property type="entry name" value="Six-hairpin glycosidases"/>
    <property type="match status" value="1"/>
</dbReference>
<dbReference type="GO" id="GO:0005975">
    <property type="term" value="P:carbohydrate metabolic process"/>
    <property type="evidence" value="ECO:0007669"/>
    <property type="project" value="InterPro"/>
</dbReference>
<keyword evidence="4" id="KW-1185">Reference proteome</keyword>
<dbReference type="InterPro" id="IPR008928">
    <property type="entry name" value="6-hairpin_glycosidase_sf"/>
</dbReference>
<feature type="domain" description="Spermatogenesis-associated protein 20-like TRX" evidence="2">
    <location>
        <begin position="9"/>
        <end position="127"/>
    </location>
</feature>
<dbReference type="OrthoDB" id="202131at2157"/>
<dbReference type="InterPro" id="IPR004879">
    <property type="entry name" value="Ssp411-like_TRX"/>
</dbReference>
<name>A0A830F304_9EURY</name>
<dbReference type="Proteomes" id="UP000607197">
    <property type="component" value="Unassembled WGS sequence"/>
</dbReference>